<name>A0AAV8AHI1_9EUKA</name>
<keyword evidence="2" id="KW-0677">Repeat</keyword>
<feature type="region of interest" description="Disordered" evidence="3">
    <location>
        <begin position="593"/>
        <end position="715"/>
    </location>
</feature>
<keyword evidence="4" id="KW-0808">Transferase</keyword>
<proteinExistence type="predicted"/>
<feature type="compositionally biased region" description="Low complexity" evidence="3">
    <location>
        <begin position="685"/>
        <end position="705"/>
    </location>
</feature>
<feature type="compositionally biased region" description="Basic and acidic residues" evidence="3">
    <location>
        <begin position="1023"/>
        <end position="1051"/>
    </location>
</feature>
<dbReference type="SMART" id="SM00365">
    <property type="entry name" value="LRR_SD22"/>
    <property type="match status" value="4"/>
</dbReference>
<feature type="compositionally biased region" description="Acidic residues" evidence="3">
    <location>
        <begin position="1011"/>
        <end position="1022"/>
    </location>
</feature>
<feature type="compositionally biased region" description="Basic and acidic residues" evidence="3">
    <location>
        <begin position="119"/>
        <end position="157"/>
    </location>
</feature>
<dbReference type="SMART" id="SM00369">
    <property type="entry name" value="LRR_TYP"/>
    <property type="match status" value="4"/>
</dbReference>
<dbReference type="InterPro" id="IPR001611">
    <property type="entry name" value="Leu-rich_rpt"/>
</dbReference>
<feature type="region of interest" description="Disordered" evidence="3">
    <location>
        <begin position="730"/>
        <end position="755"/>
    </location>
</feature>
<organism evidence="4 5">
    <name type="scientific">Anaeramoeba flamelloides</name>
    <dbReference type="NCBI Taxonomy" id="1746091"/>
    <lineage>
        <taxon>Eukaryota</taxon>
        <taxon>Metamonada</taxon>
        <taxon>Anaeramoebidae</taxon>
        <taxon>Anaeramoeba</taxon>
    </lineage>
</organism>
<evidence type="ECO:0000313" key="5">
    <source>
        <dbReference type="Proteomes" id="UP001146793"/>
    </source>
</evidence>
<dbReference type="PANTHER" id="PTHR24366:SF96">
    <property type="entry name" value="LEUCINE RICH REPEAT CONTAINING 53"/>
    <property type="match status" value="1"/>
</dbReference>
<comment type="caution">
    <text evidence="4">The sequence shown here is derived from an EMBL/GenBank/DDBJ whole genome shotgun (WGS) entry which is preliminary data.</text>
</comment>
<dbReference type="EMBL" id="JANTQA010000010">
    <property type="protein sequence ID" value="KAJ3451360.1"/>
    <property type="molecule type" value="Genomic_DNA"/>
</dbReference>
<feature type="compositionally biased region" description="Basic and acidic residues" evidence="3">
    <location>
        <begin position="469"/>
        <end position="487"/>
    </location>
</feature>
<keyword evidence="4" id="KW-0418">Kinase</keyword>
<evidence type="ECO:0000256" key="3">
    <source>
        <dbReference type="SAM" id="MobiDB-lite"/>
    </source>
</evidence>
<dbReference type="InterPro" id="IPR032675">
    <property type="entry name" value="LRR_dom_sf"/>
</dbReference>
<dbReference type="Pfam" id="PF12799">
    <property type="entry name" value="LRR_4"/>
    <property type="match status" value="1"/>
</dbReference>
<dbReference type="Gene3D" id="3.80.10.10">
    <property type="entry name" value="Ribonuclease Inhibitor"/>
    <property type="match status" value="2"/>
</dbReference>
<feature type="compositionally biased region" description="Acidic residues" evidence="3">
    <location>
        <begin position="1052"/>
        <end position="1066"/>
    </location>
</feature>
<feature type="compositionally biased region" description="Basic and acidic residues" evidence="3">
    <location>
        <begin position="878"/>
        <end position="904"/>
    </location>
</feature>
<dbReference type="Proteomes" id="UP001146793">
    <property type="component" value="Unassembled WGS sequence"/>
</dbReference>
<evidence type="ECO:0000256" key="1">
    <source>
        <dbReference type="ARBA" id="ARBA00022614"/>
    </source>
</evidence>
<protein>
    <submittedName>
        <fullName evidence="4">Serine/threonine-protein kinase 11-interacting protein</fullName>
    </submittedName>
</protein>
<feature type="region of interest" description="Disordered" evidence="3">
    <location>
        <begin position="119"/>
        <end position="186"/>
    </location>
</feature>
<feature type="region of interest" description="Disordered" evidence="3">
    <location>
        <begin position="1000"/>
        <end position="1074"/>
    </location>
</feature>
<gene>
    <name evidence="4" type="ORF">M0812_05030</name>
</gene>
<feature type="compositionally biased region" description="Acidic residues" evidence="3">
    <location>
        <begin position="734"/>
        <end position="747"/>
    </location>
</feature>
<dbReference type="PROSITE" id="PS51450">
    <property type="entry name" value="LRR"/>
    <property type="match status" value="4"/>
</dbReference>
<feature type="compositionally biased region" description="Basic and acidic residues" evidence="3">
    <location>
        <begin position="593"/>
        <end position="655"/>
    </location>
</feature>
<feature type="compositionally biased region" description="Basic and acidic residues" evidence="3">
    <location>
        <begin position="924"/>
        <end position="952"/>
    </location>
</feature>
<feature type="region of interest" description="Disordered" evidence="3">
    <location>
        <begin position="841"/>
        <end position="968"/>
    </location>
</feature>
<accession>A0AAV8AHI1</accession>
<reference evidence="4" key="1">
    <citation type="submission" date="2022-08" db="EMBL/GenBank/DDBJ databases">
        <title>Novel sulphate-reducing endosymbionts in the free-living metamonad Anaeramoeba.</title>
        <authorList>
            <person name="Jerlstrom-Hultqvist J."/>
            <person name="Cepicka I."/>
            <person name="Gallot-Lavallee L."/>
            <person name="Salas-Leiva D."/>
            <person name="Curtis B.A."/>
            <person name="Zahonova K."/>
            <person name="Pipaliya S."/>
            <person name="Dacks J."/>
            <person name="Roger A.J."/>
        </authorList>
    </citation>
    <scope>NUCLEOTIDE SEQUENCE</scope>
    <source>
        <strain evidence="4">Busselton2</strain>
    </source>
</reference>
<dbReference type="GO" id="GO:0016301">
    <property type="term" value="F:kinase activity"/>
    <property type="evidence" value="ECO:0007669"/>
    <property type="project" value="UniProtKB-KW"/>
</dbReference>
<evidence type="ECO:0000256" key="2">
    <source>
        <dbReference type="ARBA" id="ARBA00022737"/>
    </source>
</evidence>
<feature type="region of interest" description="Disordered" evidence="3">
    <location>
        <begin position="460"/>
        <end position="502"/>
    </location>
</feature>
<evidence type="ECO:0000313" key="4">
    <source>
        <dbReference type="EMBL" id="KAJ3451360.1"/>
    </source>
</evidence>
<sequence length="1437" mass="169817">MSKIFQQNLDKQSQSFLIKLWETLSKNWKQFQKGVRPLSLKGESIYLLLELHSKIKILKKPTNKEVFGFETIKTIDQLALDIFQYLAHLVYLRIDLTKPSQRFAESKFTISRKSSSKKNFDLEKKKKNQEQEKNKKKRENGIDKDKVNNRTEEKEKNLTNGNENKNKATKTNKEKQSNNPRSSIIQKRKTNSELFLNLKKIFKKIKLLEIHGGSVTQIADLKKILPTLHTLIITNNVISSLQNVFGKNDFVDGSDQSDVAIRVFSCTGNQLEEIDNSLAPLLELRKLDLSHNKISKIKNLRNNFNLISLDLKWNQISSLSKINSQLGNLTELILSNNQIKAVGDLYKLKSLKILDLSRNLITQFQEIEKLKRLPILTKLFLKGNPICKAKNYFEITISIFKDHFFFSLDNIEISKYIQKQRDQIEYNFEKMDKQNEEFLYDQIKRQKSLRGKKRIASIKEISKKTNNKNNDKKENNKNDNDNNKDNNNDGNSINPNQISNNLKMEKLKKDQLGEISEKVNILLSKVDELKKNYGVEWLSIFNEINLSLYLTESEKKEEQLKKEKKQRRDLRKLEKKRERRRIRKLEKLEQKRKEEEEKRIQEQKRKEAIIRQKKEEEGRKRQEEEKKRKEEEERIKKEKEEEERIKAEKEKVEKEKKKKEKKLQKEISEVDSYWGGGPPILMRTSNSDSPPSSYSISSTDSSGSESHSEKENTKKINNFKVKSYFSDINLLNNDENETENDDENEGENENKGEKENNEDIKKISIIKIINEVIIDEINSNNILFTNILEFEKILTEELTIKIKFLDQNSKNETKEINYQFYSIKNFELFFKRLEKNQKKLEKAKKKEINTNLNDPKGNTEHGNTKDTNNNENVNVNGEGKKENNDENKEENEKTNEGIENKNKNDNNNNENGEENKNKANINENENKNENKNNNNKETENKKKNNIEKEKQNVDVYENNNGGKNEIKEETNLNQELKIESQTMILDKEILKEEDIQDRDMNNKIGRKKENEDEDEDEDENENENEKEPENENENEKENEKEKEKEKEKETEDKNEEEWVMIDDDEDKKEKENENLTENKKGNFVNIEIKWKTLNTNLSIYTNYFPNEERNKIKKQKKRETFFKYVFSQKNIEEKMKLSEKLQTFLIITHLSSDGEKILKTLYVSYLKSSGKYQEEKNSIIIITNKNLYLIDENEKISENDPTNRYKLLFRLANEDIAQFEFGYDRQYFIFHTQKKSFVFLTRNRDLSGKFAEEIAGLFPKMQIVEFNQQNPKGYNESIIPQIKKFLKNQKSNSNRNKRNFVQTSSHYLLCYTLGFELKENTNLKKNRSIMITEQFLIIATEALVKSANLGSNMENQSRFRDVLIYPIESINKIRLYEKNWQKIKLNILMKKKKITSNVIKISLLITSPDEFVKFLTLLETSYIDQSDRLSLPLYIKN</sequence>
<keyword evidence="1" id="KW-0433">Leucine-rich repeat</keyword>
<dbReference type="InterPro" id="IPR003591">
    <property type="entry name" value="Leu-rich_rpt_typical-subtyp"/>
</dbReference>
<dbReference type="SUPFAM" id="SSF52058">
    <property type="entry name" value="L domain-like"/>
    <property type="match status" value="1"/>
</dbReference>
<feature type="compositionally biased region" description="Low complexity" evidence="3">
    <location>
        <begin position="865"/>
        <end position="877"/>
    </location>
</feature>
<dbReference type="InterPro" id="IPR025875">
    <property type="entry name" value="Leu-rich_rpt_4"/>
</dbReference>
<dbReference type="PANTHER" id="PTHR24366">
    <property type="entry name" value="IG(IMMUNOGLOBULIN) AND LRR(LEUCINE RICH REPEAT) DOMAINS"/>
    <property type="match status" value="1"/>
</dbReference>